<dbReference type="PANTHER" id="PTHR30535">
    <property type="entry name" value="VITAMIN B12-BINDING PROTEIN"/>
    <property type="match status" value="1"/>
</dbReference>
<dbReference type="InterPro" id="IPR050902">
    <property type="entry name" value="ABC_Transporter_SBP"/>
</dbReference>
<dbReference type="EMBL" id="LR746496">
    <property type="protein sequence ID" value="CAA7603283.1"/>
    <property type="molecule type" value="Genomic_DNA"/>
</dbReference>
<dbReference type="PROSITE" id="PS50983">
    <property type="entry name" value="FE_B12_PBP"/>
    <property type="match status" value="1"/>
</dbReference>
<dbReference type="SUPFAM" id="SSF53807">
    <property type="entry name" value="Helical backbone' metal receptor"/>
    <property type="match status" value="1"/>
</dbReference>
<dbReference type="PROSITE" id="PS51257">
    <property type="entry name" value="PROKAR_LIPOPROTEIN"/>
    <property type="match status" value="1"/>
</dbReference>
<evidence type="ECO:0000256" key="1">
    <source>
        <dbReference type="ARBA" id="ARBA00008814"/>
    </source>
</evidence>
<dbReference type="Pfam" id="PF01497">
    <property type="entry name" value="Peripla_BP_2"/>
    <property type="match status" value="1"/>
</dbReference>
<sequence length="356" mass="39594">MKKKENYSILCVALVVLLILVLTGCSRNGSFAANSQVSATHHTITDMAGRHVTVPKNVQHILALHPVATYLLWRLAPNKLVSVDKLFNQEYLKPGSMQCFSAADVAKLRKLPVTGVFFSGVDPEQIITLNPDVVITIVRHPKLNQFANQIGKPVICFAKDALQDYPPSIRMIGQIVGNETEANKLADYWVNTLQSVKNIASKIPQSQKLRVYYANKEILTTPDPQSIMASIIDTAGGLNVGDSLPGSNNENTPVSMEQVIKWNPQVILTGSEAEKQQIMTGPGWQCISAVKNNRVYVRPRYGNTDGISAIMGLVWTQDILLHPNNMTSFDRQMKQFYQLFFNYQITPAEINEVVQQ</sequence>
<comment type="similarity">
    <text evidence="1">Belongs to the bacterial solute-binding protein 8 family.</text>
</comment>
<dbReference type="AlphaFoldDB" id="A0A8S0VYQ6"/>
<evidence type="ECO:0000259" key="2">
    <source>
        <dbReference type="PROSITE" id="PS50983"/>
    </source>
</evidence>
<dbReference type="PANTHER" id="PTHR30535:SF34">
    <property type="entry name" value="MOLYBDATE-BINDING PROTEIN MOLA"/>
    <property type="match status" value="1"/>
</dbReference>
<dbReference type="KEGG" id="aacx:DEACI_4106"/>
<dbReference type="InterPro" id="IPR002491">
    <property type="entry name" value="ABC_transptr_periplasmic_BD"/>
</dbReference>
<accession>A0A8S0VYQ6</accession>
<reference evidence="3" key="1">
    <citation type="submission" date="2020-01" db="EMBL/GenBank/DDBJ databases">
        <authorList>
            <person name="Hornung B."/>
        </authorList>
    </citation>
    <scope>NUCLEOTIDE SEQUENCE</scope>
    <source>
        <strain evidence="3">PacBioINE</strain>
    </source>
</reference>
<dbReference type="Gene3D" id="1.20.58.2180">
    <property type="match status" value="1"/>
</dbReference>
<feature type="domain" description="Fe/B12 periplasmic-binding" evidence="2">
    <location>
        <begin position="60"/>
        <end position="325"/>
    </location>
</feature>
<dbReference type="RefSeq" id="WP_240986527.1">
    <property type="nucleotide sequence ID" value="NZ_LR746496.1"/>
</dbReference>
<dbReference type="Proteomes" id="UP000836597">
    <property type="component" value="Chromosome"/>
</dbReference>
<evidence type="ECO:0000313" key="3">
    <source>
        <dbReference type="EMBL" id="CAA7603283.1"/>
    </source>
</evidence>
<name>A0A8S0VYQ6_9FIRM</name>
<proteinExistence type="inferred from homology"/>
<dbReference type="Gene3D" id="3.40.50.1980">
    <property type="entry name" value="Nitrogenase molybdenum iron protein domain"/>
    <property type="match status" value="2"/>
</dbReference>
<protein>
    <submittedName>
        <fullName evidence="3">ABC transporter periplasmic binding domain protein</fullName>
    </submittedName>
</protein>
<organism evidence="3">
    <name type="scientific">Acididesulfobacillus acetoxydans</name>
    <dbReference type="NCBI Taxonomy" id="1561005"/>
    <lineage>
        <taxon>Bacteria</taxon>
        <taxon>Bacillati</taxon>
        <taxon>Bacillota</taxon>
        <taxon>Clostridia</taxon>
        <taxon>Eubacteriales</taxon>
        <taxon>Peptococcaceae</taxon>
        <taxon>Acididesulfobacillus</taxon>
    </lineage>
</organism>
<gene>
    <name evidence="3" type="ORF">DEACI_4106</name>
</gene>